<evidence type="ECO:0000313" key="2">
    <source>
        <dbReference type="Proteomes" id="UP000001194"/>
    </source>
</evidence>
<dbReference type="AlphaFoldDB" id="B0CZH0"/>
<name>B0CZH0_LACBS</name>
<organism evidence="2">
    <name type="scientific">Laccaria bicolor (strain S238N-H82 / ATCC MYA-4686)</name>
    <name type="common">Bicoloured deceiver</name>
    <name type="synonym">Laccaria laccata var. bicolor</name>
    <dbReference type="NCBI Taxonomy" id="486041"/>
    <lineage>
        <taxon>Eukaryota</taxon>
        <taxon>Fungi</taxon>
        <taxon>Dikarya</taxon>
        <taxon>Basidiomycota</taxon>
        <taxon>Agaricomycotina</taxon>
        <taxon>Agaricomycetes</taxon>
        <taxon>Agaricomycetidae</taxon>
        <taxon>Agaricales</taxon>
        <taxon>Agaricineae</taxon>
        <taxon>Hydnangiaceae</taxon>
        <taxon>Laccaria</taxon>
    </lineage>
</organism>
<evidence type="ECO:0000313" key="1">
    <source>
        <dbReference type="EMBL" id="EDR12145.1"/>
    </source>
</evidence>
<protein>
    <submittedName>
        <fullName evidence="1">Predicted protein</fullName>
    </submittedName>
</protein>
<dbReference type="RefSeq" id="XP_001876409.1">
    <property type="nucleotide sequence ID" value="XM_001876374.1"/>
</dbReference>
<dbReference type="GeneID" id="6072032"/>
<keyword evidence="2" id="KW-1185">Reference proteome</keyword>
<dbReference type="EMBL" id="DS547094">
    <property type="protein sequence ID" value="EDR12145.1"/>
    <property type="molecule type" value="Genomic_DNA"/>
</dbReference>
<accession>B0CZH0</accession>
<reference evidence="1 2" key="1">
    <citation type="journal article" date="2008" name="Nature">
        <title>The genome of Laccaria bicolor provides insights into mycorrhizal symbiosis.</title>
        <authorList>
            <person name="Martin F."/>
            <person name="Aerts A."/>
            <person name="Ahren D."/>
            <person name="Brun A."/>
            <person name="Danchin E.G.J."/>
            <person name="Duchaussoy F."/>
            <person name="Gibon J."/>
            <person name="Kohler A."/>
            <person name="Lindquist E."/>
            <person name="Pereda V."/>
            <person name="Salamov A."/>
            <person name="Shapiro H.J."/>
            <person name="Wuyts J."/>
            <person name="Blaudez D."/>
            <person name="Buee M."/>
            <person name="Brokstein P."/>
            <person name="Canbaeck B."/>
            <person name="Cohen D."/>
            <person name="Courty P.E."/>
            <person name="Coutinho P.M."/>
            <person name="Delaruelle C."/>
            <person name="Detter J.C."/>
            <person name="Deveau A."/>
            <person name="DiFazio S."/>
            <person name="Duplessis S."/>
            <person name="Fraissinet-Tachet L."/>
            <person name="Lucic E."/>
            <person name="Frey-Klett P."/>
            <person name="Fourrey C."/>
            <person name="Feussner I."/>
            <person name="Gay G."/>
            <person name="Grimwood J."/>
            <person name="Hoegger P.J."/>
            <person name="Jain P."/>
            <person name="Kilaru S."/>
            <person name="Labbe J."/>
            <person name="Lin Y.C."/>
            <person name="Legue V."/>
            <person name="Le Tacon F."/>
            <person name="Marmeisse R."/>
            <person name="Melayah D."/>
            <person name="Montanini B."/>
            <person name="Muratet M."/>
            <person name="Nehls U."/>
            <person name="Niculita-Hirzel H."/>
            <person name="Oudot-Le Secq M.P."/>
            <person name="Peter M."/>
            <person name="Quesneville H."/>
            <person name="Rajashekar B."/>
            <person name="Reich M."/>
            <person name="Rouhier N."/>
            <person name="Schmutz J."/>
            <person name="Yin T."/>
            <person name="Chalot M."/>
            <person name="Henrissat B."/>
            <person name="Kuees U."/>
            <person name="Lucas S."/>
            <person name="Van de Peer Y."/>
            <person name="Podila G.K."/>
            <person name="Polle A."/>
            <person name="Pukkila P.J."/>
            <person name="Richardson P.M."/>
            <person name="Rouze P."/>
            <person name="Sanders I.R."/>
            <person name="Stajich J.E."/>
            <person name="Tunlid A."/>
            <person name="Tuskan G."/>
            <person name="Grigoriev I.V."/>
        </authorList>
    </citation>
    <scope>NUCLEOTIDE SEQUENCE [LARGE SCALE GENOMIC DNA]</scope>
    <source>
        <strain evidence="2">S238N-H82 / ATCC MYA-4686</strain>
    </source>
</reference>
<dbReference type="KEGG" id="lbc:LACBIDRAFT_323213"/>
<proteinExistence type="predicted"/>
<dbReference type="HOGENOM" id="CLU_1349137_0_0_1"/>
<sequence length="203" mass="23246">MKLLSIDERMDQLSLVPIRYRVYGPTDRRSVKTHDEEHSITSGAFEFFLSYYAHKATHIQMPTESGSDVTRHEAARIASQKRLQEARAAAEKQRKYNSGATRQSGMAMANASPIKSESTPLYLPTPYITRWITYVERLFIMHKWVQVGSEDTEVAGWYRYHKLITCLHALPNLGVLPTYPPWELYLLNSMIKAALVVNQQTLG</sequence>
<dbReference type="Proteomes" id="UP000001194">
    <property type="component" value="Unassembled WGS sequence"/>
</dbReference>
<gene>
    <name evidence="1" type="ORF">LACBIDRAFT_323213</name>
</gene>
<dbReference type="InParanoid" id="B0CZH0"/>